<feature type="compositionally biased region" description="Low complexity" evidence="1">
    <location>
        <begin position="43"/>
        <end position="62"/>
    </location>
</feature>
<name>A0A2G8K3Y0_STIJA</name>
<evidence type="ECO:0000313" key="3">
    <source>
        <dbReference type="Proteomes" id="UP000230750"/>
    </source>
</evidence>
<protein>
    <submittedName>
        <fullName evidence="2">Putative nonsense-mediated mRNA decay protein</fullName>
    </submittedName>
</protein>
<keyword evidence="3" id="KW-1185">Reference proteome</keyword>
<dbReference type="AlphaFoldDB" id="A0A2G8K3Y0"/>
<organism evidence="2 3">
    <name type="scientific">Stichopus japonicus</name>
    <name type="common">Sea cucumber</name>
    <dbReference type="NCBI Taxonomy" id="307972"/>
    <lineage>
        <taxon>Eukaryota</taxon>
        <taxon>Metazoa</taxon>
        <taxon>Echinodermata</taxon>
        <taxon>Eleutherozoa</taxon>
        <taxon>Echinozoa</taxon>
        <taxon>Holothuroidea</taxon>
        <taxon>Aspidochirotacea</taxon>
        <taxon>Aspidochirotida</taxon>
        <taxon>Stichopodidae</taxon>
        <taxon>Apostichopus</taxon>
    </lineage>
</organism>
<feature type="region of interest" description="Disordered" evidence="1">
    <location>
        <begin position="35"/>
        <end position="102"/>
    </location>
</feature>
<evidence type="ECO:0000313" key="2">
    <source>
        <dbReference type="EMBL" id="PIK42726.1"/>
    </source>
</evidence>
<dbReference type="EMBL" id="MRZV01000909">
    <property type="protein sequence ID" value="PIK42726.1"/>
    <property type="molecule type" value="Genomic_DNA"/>
</dbReference>
<accession>A0A2G8K3Y0</accession>
<reference evidence="2 3" key="1">
    <citation type="journal article" date="2017" name="PLoS Biol.">
        <title>The sea cucumber genome provides insights into morphological evolution and visceral regeneration.</title>
        <authorList>
            <person name="Zhang X."/>
            <person name="Sun L."/>
            <person name="Yuan J."/>
            <person name="Sun Y."/>
            <person name="Gao Y."/>
            <person name="Zhang L."/>
            <person name="Li S."/>
            <person name="Dai H."/>
            <person name="Hamel J.F."/>
            <person name="Liu C."/>
            <person name="Yu Y."/>
            <person name="Liu S."/>
            <person name="Lin W."/>
            <person name="Guo K."/>
            <person name="Jin S."/>
            <person name="Xu P."/>
            <person name="Storey K.B."/>
            <person name="Huan P."/>
            <person name="Zhang T."/>
            <person name="Zhou Y."/>
            <person name="Zhang J."/>
            <person name="Lin C."/>
            <person name="Li X."/>
            <person name="Xing L."/>
            <person name="Huo D."/>
            <person name="Sun M."/>
            <person name="Wang L."/>
            <person name="Mercier A."/>
            <person name="Li F."/>
            <person name="Yang H."/>
            <person name="Xiang J."/>
        </authorList>
    </citation>
    <scope>NUCLEOTIDE SEQUENCE [LARGE SCALE GENOMIC DNA]</scope>
    <source>
        <strain evidence="2">Shaxun</strain>
        <tissue evidence="2">Muscle</tissue>
    </source>
</reference>
<dbReference type="OrthoDB" id="6513042at2759"/>
<dbReference type="STRING" id="307972.A0A2G8K3Y0"/>
<gene>
    <name evidence="2" type="ORF">BSL78_20420</name>
</gene>
<feature type="compositionally biased region" description="Basic and acidic residues" evidence="1">
    <location>
        <begin position="82"/>
        <end position="91"/>
    </location>
</feature>
<evidence type="ECO:0000256" key="1">
    <source>
        <dbReference type="SAM" id="MobiDB-lite"/>
    </source>
</evidence>
<dbReference type="Proteomes" id="UP000230750">
    <property type="component" value="Unassembled WGS sequence"/>
</dbReference>
<proteinExistence type="predicted"/>
<sequence length="102" mass="10972">MSVDAYGPSTQSLTFYDTDQDLIAGIGADTQGSEYDFNFTMPSQTQASQSQASQLDIASQSQPEPDDSKPEENGIGEVGVDGQKDGQKELTFEEDDGRSLLL</sequence>
<comment type="caution">
    <text evidence="2">The sequence shown here is derived from an EMBL/GenBank/DDBJ whole genome shotgun (WGS) entry which is preliminary data.</text>
</comment>